<comment type="pathway">
    <text evidence="2">Protein modification; protein ubiquitination.</text>
</comment>
<dbReference type="AlphaFoldDB" id="A0A8J5JU02"/>
<dbReference type="GO" id="GO:0005634">
    <property type="term" value="C:nucleus"/>
    <property type="evidence" value="ECO:0007669"/>
    <property type="project" value="UniProtKB-SubCell"/>
</dbReference>
<reference evidence="8" key="1">
    <citation type="journal article" date="2021" name="Sci. Adv.">
        <title>The American lobster genome reveals insights on longevity, neural, and immune adaptations.</title>
        <authorList>
            <person name="Polinski J.M."/>
            <person name="Zimin A.V."/>
            <person name="Clark K.F."/>
            <person name="Kohn A.B."/>
            <person name="Sadowski N."/>
            <person name="Timp W."/>
            <person name="Ptitsyn A."/>
            <person name="Khanna P."/>
            <person name="Romanova D.Y."/>
            <person name="Williams P."/>
            <person name="Greenwood S.J."/>
            <person name="Moroz L.L."/>
            <person name="Walt D.R."/>
            <person name="Bodnar A.G."/>
        </authorList>
    </citation>
    <scope>NUCLEOTIDE SEQUENCE</scope>
    <source>
        <strain evidence="8">GMGI-L3</strain>
    </source>
</reference>
<evidence type="ECO:0000256" key="6">
    <source>
        <dbReference type="SAM" id="MobiDB-lite"/>
    </source>
</evidence>
<evidence type="ECO:0000256" key="1">
    <source>
        <dbReference type="ARBA" id="ARBA00004123"/>
    </source>
</evidence>
<dbReference type="PANTHER" id="PTHR13931:SF2">
    <property type="entry name" value="UBIQUITIN CONJUGATION FACTOR E4 B"/>
    <property type="match status" value="1"/>
</dbReference>
<keyword evidence="3" id="KW-0808">Transferase</keyword>
<evidence type="ECO:0000256" key="4">
    <source>
        <dbReference type="ARBA" id="ARBA00022786"/>
    </source>
</evidence>
<evidence type="ECO:0000256" key="5">
    <source>
        <dbReference type="ARBA" id="ARBA00023242"/>
    </source>
</evidence>
<dbReference type="GO" id="GO:0000151">
    <property type="term" value="C:ubiquitin ligase complex"/>
    <property type="evidence" value="ECO:0007669"/>
    <property type="project" value="InterPro"/>
</dbReference>
<evidence type="ECO:0000313" key="9">
    <source>
        <dbReference type="Proteomes" id="UP000747542"/>
    </source>
</evidence>
<feature type="region of interest" description="Disordered" evidence="6">
    <location>
        <begin position="24"/>
        <end position="116"/>
    </location>
</feature>
<dbReference type="Proteomes" id="UP000747542">
    <property type="component" value="Unassembled WGS sequence"/>
</dbReference>
<dbReference type="InterPro" id="IPR019474">
    <property type="entry name" value="Ub_conjug_fac_E4_core"/>
</dbReference>
<evidence type="ECO:0000256" key="2">
    <source>
        <dbReference type="ARBA" id="ARBA00004906"/>
    </source>
</evidence>
<feature type="non-terminal residue" evidence="8">
    <location>
        <position position="902"/>
    </location>
</feature>
<name>A0A8J5JU02_HOMAM</name>
<dbReference type="GO" id="GO:0005737">
    <property type="term" value="C:cytoplasm"/>
    <property type="evidence" value="ECO:0007669"/>
    <property type="project" value="TreeGrafter"/>
</dbReference>
<evidence type="ECO:0000313" key="8">
    <source>
        <dbReference type="EMBL" id="KAG7159189.1"/>
    </source>
</evidence>
<gene>
    <name evidence="8" type="primary">Ube4b-L3</name>
    <name evidence="8" type="ORF">Hamer_G016578</name>
</gene>
<accession>A0A8J5JU02</accession>
<organism evidence="8 9">
    <name type="scientific">Homarus americanus</name>
    <name type="common">American lobster</name>
    <dbReference type="NCBI Taxonomy" id="6706"/>
    <lineage>
        <taxon>Eukaryota</taxon>
        <taxon>Metazoa</taxon>
        <taxon>Ecdysozoa</taxon>
        <taxon>Arthropoda</taxon>
        <taxon>Crustacea</taxon>
        <taxon>Multicrustacea</taxon>
        <taxon>Malacostraca</taxon>
        <taxon>Eumalacostraca</taxon>
        <taxon>Eucarida</taxon>
        <taxon>Decapoda</taxon>
        <taxon>Pleocyemata</taxon>
        <taxon>Astacidea</taxon>
        <taxon>Nephropoidea</taxon>
        <taxon>Nephropidae</taxon>
        <taxon>Homarus</taxon>
    </lineage>
</organism>
<evidence type="ECO:0000256" key="3">
    <source>
        <dbReference type="ARBA" id="ARBA00022679"/>
    </source>
</evidence>
<keyword evidence="5" id="KW-0539">Nucleus</keyword>
<dbReference type="PANTHER" id="PTHR13931">
    <property type="entry name" value="UBIQUITINATION FACTOR E4"/>
    <property type="match status" value="1"/>
</dbReference>
<dbReference type="GO" id="GO:0000209">
    <property type="term" value="P:protein polyubiquitination"/>
    <property type="evidence" value="ECO:0007669"/>
    <property type="project" value="TreeGrafter"/>
</dbReference>
<feature type="compositionally biased region" description="Polar residues" evidence="6">
    <location>
        <begin position="29"/>
        <end position="38"/>
    </location>
</feature>
<feature type="domain" description="Ubiquitin conjugation factor E4 core" evidence="7">
    <location>
        <begin position="330"/>
        <end position="894"/>
    </location>
</feature>
<proteinExistence type="predicted"/>
<dbReference type="GO" id="GO:0036503">
    <property type="term" value="P:ERAD pathway"/>
    <property type="evidence" value="ECO:0007669"/>
    <property type="project" value="InterPro"/>
</dbReference>
<feature type="compositionally biased region" description="Basic and acidic residues" evidence="6">
    <location>
        <begin position="82"/>
        <end position="108"/>
    </location>
</feature>
<comment type="caution">
    <text evidence="8">The sequence shown here is derived from an EMBL/GenBank/DDBJ whole genome shotgun (WGS) entry which is preliminary data.</text>
</comment>
<dbReference type="InterPro" id="IPR045132">
    <property type="entry name" value="UBE4"/>
</dbReference>
<comment type="subcellular location">
    <subcellularLocation>
        <location evidence="1">Nucleus</location>
    </subcellularLocation>
</comment>
<dbReference type="GO" id="GO:0034450">
    <property type="term" value="F:ubiquitin-ubiquitin ligase activity"/>
    <property type="evidence" value="ECO:0007669"/>
    <property type="project" value="InterPro"/>
</dbReference>
<dbReference type="Pfam" id="PF10408">
    <property type="entry name" value="Ufd2P_core"/>
    <property type="match status" value="1"/>
</dbReference>
<keyword evidence="4" id="KW-0833">Ubl conjugation pathway</keyword>
<dbReference type="EMBL" id="JAHLQT010033762">
    <property type="protein sequence ID" value="KAG7159189.1"/>
    <property type="molecule type" value="Genomic_DNA"/>
</dbReference>
<feature type="compositionally biased region" description="Low complexity" evidence="6">
    <location>
        <begin position="39"/>
        <end position="67"/>
    </location>
</feature>
<sequence length="902" mass="101899">LCVTSPNNRVSQHRVTEIRKKRLARLGAGSSNSNNGDTSQILVPQSPQSLQLSTSPPASALLPSPSKRQPPPSPLDITPCKKGIEPMEVDSKDELTADIENSSHYRSDNKRHRSVSTSEVTEEMMWATLSNLLHCSWQGVDNICSVTVQVTPGAKMNEVISQVLMDITLQICAGEVLDGLVDPNINLSQSPELSASPTEKQLPSHVDVTGGSYLTKCAVPAPSLLLHPLLTESLPRGFLCDLIHHTSESQAVFTKVFGPLLQGLSSAMRSCSVTSRTYTRVFESLDMLTEIKVINSSSRPICSLMVSMSNWCPKSESQTVGREILFATLLGPFLGLSLFAEDDPRVVDKFVKHQSNGRTVPDGLQDLARELDHMRTTILHKLFHSILVNTNSREPVLLYLAKVIRYNERRAQIHVEERLVAGDGPMINLLSVLQQLCFKVKLDKVDPYYMVHPDSLVDVSKDSRLTLTQDEVEEWVKKLRSGENFTFQEVNFHSQCWFLTLHAHHLGVLPVMRKYTRRIRAIRDLQKMKLNKSKLCADAGLLDENLLERCIHFYAGVAQIILRALTGGPTTLAPLGVSLADTATILPLPPDLPELFAALPEWYLDDMAEFLLFTLQYVPKVPLKHLEDPIITMAIVLLCSPSHIKNPYLTAKLVEMLFMLTPSVQQHVDTLHQRILHHPLAVHLPVALMKFYTMVESTGASSEFYDKFTIRYHISVIFKSLWEDRRHREALITESNTGKEFVKFVNLLMNDTTFLLDESLDALKVQEEMERGTWATQTREQQQRRQRLLATDERQCRSYLTLARETVDMMHYLTKEVTAPFLRPELCDRLAAMLNFNLAQLCGEKCGNLKVRQADKYGWEPRKLLEQLVDIYLHLDSDRFYESIANDEVSAKDKISSEYLLN</sequence>
<dbReference type="GO" id="GO:0006511">
    <property type="term" value="P:ubiquitin-dependent protein catabolic process"/>
    <property type="evidence" value="ECO:0007669"/>
    <property type="project" value="InterPro"/>
</dbReference>
<dbReference type="UniPathway" id="UPA00143"/>
<protein>
    <submittedName>
        <fullName evidence="8">Ubiquitin conjugation factor E4 B-like 3</fullName>
    </submittedName>
</protein>
<keyword evidence="9" id="KW-1185">Reference proteome</keyword>
<evidence type="ECO:0000259" key="7">
    <source>
        <dbReference type="Pfam" id="PF10408"/>
    </source>
</evidence>